<keyword evidence="4" id="KW-1185">Reference proteome</keyword>
<feature type="transmembrane region" description="Helical" evidence="2">
    <location>
        <begin position="118"/>
        <end position="139"/>
    </location>
</feature>
<accession>A0ABV0K7B5</accession>
<comment type="caution">
    <text evidence="3">The sequence shown here is derived from an EMBL/GenBank/DDBJ whole genome shotgun (WGS) entry which is preliminary data.</text>
</comment>
<proteinExistence type="predicted"/>
<gene>
    <name evidence="3" type="ORF">NC992_13140</name>
</gene>
<dbReference type="Proteomes" id="UP001482513">
    <property type="component" value="Unassembled WGS sequence"/>
</dbReference>
<name>A0ABV0K7B5_9CYAN</name>
<dbReference type="Pfam" id="PF11947">
    <property type="entry name" value="DUF3464"/>
    <property type="match status" value="1"/>
</dbReference>
<sequence length="174" mass="18546">MASESSRKRLPFEPGGKSGSKPADESPKAAKPARTKKSAKKPAAVNKPAAAKPVVASKKPAEAKRSNSATTAIPQVVSDRMLRRMLAFSGVPTGLGILTFFVSYYLVANQVVELPSYFVLLVTLGCFGLGVVGLTYGVLSASWDEERPGTWLGLDEFRVNFGRVTGAWGAKSER</sequence>
<reference evidence="3 4" key="1">
    <citation type="submission" date="2022-04" db="EMBL/GenBank/DDBJ databases">
        <title>Positive selection, recombination, and allopatry shape intraspecific diversity of widespread and dominant cyanobacteria.</title>
        <authorList>
            <person name="Wei J."/>
            <person name="Shu W."/>
            <person name="Hu C."/>
        </authorList>
    </citation>
    <scope>NUCLEOTIDE SEQUENCE [LARGE SCALE GENOMIC DNA]</scope>
    <source>
        <strain evidence="3 4">DQ-A4</strain>
    </source>
</reference>
<feature type="region of interest" description="Disordered" evidence="1">
    <location>
        <begin position="1"/>
        <end position="69"/>
    </location>
</feature>
<feature type="compositionally biased region" description="Low complexity" evidence="1">
    <location>
        <begin position="41"/>
        <end position="58"/>
    </location>
</feature>
<evidence type="ECO:0000256" key="1">
    <source>
        <dbReference type="SAM" id="MobiDB-lite"/>
    </source>
</evidence>
<evidence type="ECO:0000256" key="2">
    <source>
        <dbReference type="SAM" id="Phobius"/>
    </source>
</evidence>
<dbReference type="PANTHER" id="PTHR34575:SF1">
    <property type="entry name" value="PROTEIN PAM68, CHLOROPLASTIC"/>
    <property type="match status" value="1"/>
</dbReference>
<evidence type="ECO:0000313" key="4">
    <source>
        <dbReference type="Proteomes" id="UP001482513"/>
    </source>
</evidence>
<keyword evidence="2" id="KW-1133">Transmembrane helix</keyword>
<feature type="transmembrane region" description="Helical" evidence="2">
    <location>
        <begin position="85"/>
        <end position="106"/>
    </location>
</feature>
<dbReference type="PANTHER" id="PTHR34575">
    <property type="entry name" value="PROTEIN PAM68, CHLOROPLASTIC"/>
    <property type="match status" value="1"/>
</dbReference>
<keyword evidence="2" id="KW-0812">Transmembrane</keyword>
<dbReference type="RefSeq" id="WP_190700323.1">
    <property type="nucleotide sequence ID" value="NZ_JAMPKX010000005.1"/>
</dbReference>
<dbReference type="InterPro" id="IPR021855">
    <property type="entry name" value="PAM68-like"/>
</dbReference>
<feature type="compositionally biased region" description="Basic and acidic residues" evidence="1">
    <location>
        <begin position="1"/>
        <end position="11"/>
    </location>
</feature>
<dbReference type="EMBL" id="JAMPKX010000005">
    <property type="protein sequence ID" value="MEP0947822.1"/>
    <property type="molecule type" value="Genomic_DNA"/>
</dbReference>
<feature type="compositionally biased region" description="Basic residues" evidence="1">
    <location>
        <begin position="31"/>
        <end position="40"/>
    </location>
</feature>
<organism evidence="3 4">
    <name type="scientific">Leptolyngbya subtilissima DQ-A4</name>
    <dbReference type="NCBI Taxonomy" id="2933933"/>
    <lineage>
        <taxon>Bacteria</taxon>
        <taxon>Bacillati</taxon>
        <taxon>Cyanobacteriota</taxon>
        <taxon>Cyanophyceae</taxon>
        <taxon>Leptolyngbyales</taxon>
        <taxon>Leptolyngbyaceae</taxon>
        <taxon>Leptolyngbya group</taxon>
        <taxon>Leptolyngbya</taxon>
    </lineage>
</organism>
<keyword evidence="2" id="KW-0472">Membrane</keyword>
<protein>
    <submittedName>
        <fullName evidence="3">PAM68 family protein</fullName>
    </submittedName>
</protein>
<evidence type="ECO:0000313" key="3">
    <source>
        <dbReference type="EMBL" id="MEP0947822.1"/>
    </source>
</evidence>